<keyword evidence="3" id="KW-0238">DNA-binding</keyword>
<dbReference type="InterPro" id="IPR032874">
    <property type="entry name" value="DDE_dom"/>
</dbReference>
<dbReference type="Gene3D" id="3.30.420.10">
    <property type="entry name" value="Ribonuclease H-like superfamily/Ribonuclease H"/>
    <property type="match status" value="1"/>
</dbReference>
<dbReference type="PANTHER" id="PTHR35528">
    <property type="entry name" value="BLL1675 PROTEIN"/>
    <property type="match status" value="1"/>
</dbReference>
<gene>
    <name evidence="6" type="ORF">NSMM_540033</name>
</gene>
<dbReference type="GO" id="GO:0032196">
    <property type="term" value="P:transposition"/>
    <property type="evidence" value="ECO:0007669"/>
    <property type="project" value="UniProtKB-KW"/>
</dbReference>
<dbReference type="GO" id="GO:0006310">
    <property type="term" value="P:DNA recombination"/>
    <property type="evidence" value="ECO:0007669"/>
    <property type="project" value="UniProtKB-KW"/>
</dbReference>
<accession>A0A1G5SHT9</accession>
<comment type="function">
    <text evidence="1">Involved in the transposition of the insertion sequence.</text>
</comment>
<name>A0A1G5SHT9_9PROT</name>
<dbReference type="InterPro" id="IPR036397">
    <property type="entry name" value="RNaseH_sf"/>
</dbReference>
<feature type="domain" description="DDE" evidence="5">
    <location>
        <begin position="17"/>
        <end position="156"/>
    </location>
</feature>
<evidence type="ECO:0000256" key="1">
    <source>
        <dbReference type="ARBA" id="ARBA00002286"/>
    </source>
</evidence>
<keyword evidence="7" id="KW-1185">Reference proteome</keyword>
<evidence type="ECO:0000256" key="4">
    <source>
        <dbReference type="ARBA" id="ARBA00023172"/>
    </source>
</evidence>
<dbReference type="STRING" id="51642.NSMM_540033"/>
<dbReference type="PANTHER" id="PTHR35528:SF3">
    <property type="entry name" value="BLL1675 PROTEIN"/>
    <property type="match status" value="1"/>
</dbReference>
<dbReference type="Pfam" id="PF13610">
    <property type="entry name" value="DDE_Tnp_IS240"/>
    <property type="match status" value="1"/>
</dbReference>
<dbReference type="EMBL" id="FMWO01000063">
    <property type="protein sequence ID" value="SCZ86430.1"/>
    <property type="molecule type" value="Genomic_DNA"/>
</dbReference>
<dbReference type="SUPFAM" id="SSF53098">
    <property type="entry name" value="Ribonuclease H-like"/>
    <property type="match status" value="1"/>
</dbReference>
<evidence type="ECO:0000313" key="6">
    <source>
        <dbReference type="EMBL" id="SCZ86430.1"/>
    </source>
</evidence>
<protein>
    <submittedName>
        <fullName evidence="6">Transposase</fullName>
    </submittedName>
</protein>
<dbReference type="RefSeq" id="WP_090287469.1">
    <property type="nucleotide sequence ID" value="NZ_FMWO01000063.1"/>
</dbReference>
<evidence type="ECO:0000256" key="3">
    <source>
        <dbReference type="ARBA" id="ARBA00023125"/>
    </source>
</evidence>
<dbReference type="InterPro" id="IPR047930">
    <property type="entry name" value="Transpos_IS6"/>
</dbReference>
<proteinExistence type="predicted"/>
<evidence type="ECO:0000256" key="2">
    <source>
        <dbReference type="ARBA" id="ARBA00022578"/>
    </source>
</evidence>
<dbReference type="InterPro" id="IPR012337">
    <property type="entry name" value="RNaseH-like_sf"/>
</dbReference>
<dbReference type="InterPro" id="IPR052183">
    <property type="entry name" value="IS_Transposase"/>
</dbReference>
<dbReference type="NCBIfam" id="NF033587">
    <property type="entry name" value="transpos_IS6"/>
    <property type="match status" value="1"/>
</dbReference>
<dbReference type="Proteomes" id="UP000198729">
    <property type="component" value="Unassembled WGS sequence"/>
</dbReference>
<evidence type="ECO:0000313" key="7">
    <source>
        <dbReference type="Proteomes" id="UP000198729"/>
    </source>
</evidence>
<keyword evidence="2" id="KW-0815">Transposition</keyword>
<evidence type="ECO:0000259" key="5">
    <source>
        <dbReference type="Pfam" id="PF13610"/>
    </source>
</evidence>
<dbReference type="GO" id="GO:0003677">
    <property type="term" value="F:DNA binding"/>
    <property type="evidence" value="ECO:0007669"/>
    <property type="project" value="UniProtKB-KW"/>
</dbReference>
<reference evidence="6 7" key="1">
    <citation type="submission" date="2016-10" db="EMBL/GenBank/DDBJ databases">
        <authorList>
            <person name="de Groot N.N."/>
        </authorList>
    </citation>
    <scope>NUCLEOTIDE SEQUENCE [LARGE SCALE GENOMIC DNA]</scope>
    <source>
        <strain evidence="6">1</strain>
    </source>
</reference>
<keyword evidence="4" id="KW-0233">DNA recombination</keyword>
<organism evidence="6 7">
    <name type="scientific">Nitrosomonas mobilis</name>
    <dbReference type="NCBI Taxonomy" id="51642"/>
    <lineage>
        <taxon>Bacteria</taxon>
        <taxon>Pseudomonadati</taxon>
        <taxon>Pseudomonadota</taxon>
        <taxon>Betaproteobacteria</taxon>
        <taxon>Nitrosomonadales</taxon>
        <taxon>Nitrosomonadaceae</taxon>
        <taxon>Nitrosomonas</taxon>
    </lineage>
</organism>
<dbReference type="AlphaFoldDB" id="A0A1G5SHT9"/>
<sequence>MTDFKWRHYQGAIILGCSWQVDETYVKVKGKWTYLYRAVDKHGNTIDFYLSSTRNKKAAKRFLGKALKSIKPSAHPETINTDKAPTFGPAINELKEEGKCQKDTVHRQIKHLNNIVEADHGKLKRLINPVRGFKSMKTVYATIKGFELMHMLIKGQMDAWKYGQALIEKIRLIERQFDIYST</sequence>